<keyword evidence="2" id="KW-0963">Cytoplasm</keyword>
<evidence type="ECO:0000256" key="3">
    <source>
        <dbReference type="ARBA" id="ARBA00023054"/>
    </source>
</evidence>
<evidence type="ECO:0000256" key="5">
    <source>
        <dbReference type="ARBA" id="ARBA00023306"/>
    </source>
</evidence>
<feature type="domain" description="Spindle assembly abnormal protein 6 N-terminal" evidence="7">
    <location>
        <begin position="67"/>
        <end position="176"/>
    </location>
</feature>
<comment type="subcellular location">
    <subcellularLocation>
        <location evidence="1">Cytoplasm</location>
        <location evidence="1">Cytoskeleton</location>
        <location evidence="1">Microtubule organizing center</location>
        <location evidence="1">Centrosome</location>
    </subcellularLocation>
</comment>
<evidence type="ECO:0000313" key="9">
    <source>
        <dbReference type="Proteomes" id="UP000823046"/>
    </source>
</evidence>
<keyword evidence="5" id="KW-0131">Cell cycle</keyword>
<reference evidence="8 9" key="1">
    <citation type="journal article" date="2020" name="bioRxiv">
        <title>Metabolic contributions of an alphaproteobacterial endosymbiont in the apicomplexan Cardiosporidium cionae.</title>
        <authorList>
            <person name="Hunter E.S."/>
            <person name="Paight C.J."/>
            <person name="Lane C.E."/>
        </authorList>
    </citation>
    <scope>NUCLEOTIDE SEQUENCE [LARGE SCALE GENOMIC DNA]</scope>
    <source>
        <strain evidence="8">ESH_2018</strain>
    </source>
</reference>
<accession>A0ABQ7JBX7</accession>
<gene>
    <name evidence="8" type="ORF">IE077_001932</name>
</gene>
<name>A0ABQ7JBX7_9APIC</name>
<evidence type="ECO:0000259" key="7">
    <source>
        <dbReference type="Pfam" id="PF16531"/>
    </source>
</evidence>
<dbReference type="InterPro" id="IPR038558">
    <property type="entry name" value="SAS-6_N_sf"/>
</dbReference>
<feature type="coiled-coil region" evidence="6">
    <location>
        <begin position="307"/>
        <end position="468"/>
    </location>
</feature>
<organism evidence="8 9">
    <name type="scientific">Cardiosporidium cionae</name>
    <dbReference type="NCBI Taxonomy" id="476202"/>
    <lineage>
        <taxon>Eukaryota</taxon>
        <taxon>Sar</taxon>
        <taxon>Alveolata</taxon>
        <taxon>Apicomplexa</taxon>
        <taxon>Aconoidasida</taxon>
        <taxon>Nephromycida</taxon>
        <taxon>Cardiosporidium</taxon>
    </lineage>
</organism>
<dbReference type="Pfam" id="PF16531">
    <property type="entry name" value="SAS-6_N"/>
    <property type="match status" value="1"/>
</dbReference>
<evidence type="ECO:0000256" key="2">
    <source>
        <dbReference type="ARBA" id="ARBA00022490"/>
    </source>
</evidence>
<sequence>MEGLSSLHVLANDSSSLMRNVSPLPSPADSSLLPSCLAPVSSLTGSMQISSSSSSTIGDLTAAEGAFYAKSFLVRIKNCDGAEDYSANLTIRLFHNAASSKTTCTGQALRVELTSETNSFFFYVSEVGESEFHTLKTEQRLLVDFSQFPSKFVELLEDCTFPANGQPQKLALVLALGELTPPPSSRPTTAYSRIPSSFSPQTTSEIASDATLNLVETNQFKELTHLFLRFQKGDDAAIKKHLAKQLKFFKSCTDCLKTRVSSLEHTVEGYTRELEKNREHYEFHLKESSQNLEASKALKEKESLEMKTAYEKDLQELQKSLDKESLQKEASNQKLMESLERKLTLAEDRIEALSLSKQRVEDAEYVLRLENATLVKEVKEKTEKVDMLQEEVTAKKTLVLEQKHEVMELKLKLKESEELIVTKSTSLEHLEVLGEQNRTQKISLEETVATLQKRSNQLETELKNSIHEIKKGNSIISKLQAQFHSLKVKLKAKVAECQQHEMVKGELEYNLKSVQQQKEQLAVRLQLMDEQVKVMREERDTLKLKFQEVESTIQVTKEANEKLSKELTSRNLEIFLKQQHARPSCNTVSTSATLLSKPTSSLVPPLFFGESVDNTSRRTINVLDGAEISPRSLSLEQNKPASISLSPVLYSPAKENEGIPGFNSLTPSTAASKSPLFTDLLRPNMNTKREEDDLLTQREPPVQAELFQRDTSAVNNRSTHSQFSAFDISFNNDFFFSDSAPKSNEINRLDGPVKYVPP</sequence>
<protein>
    <recommendedName>
        <fullName evidence="7">Spindle assembly abnormal protein 6 N-terminal domain-containing protein</fullName>
    </recommendedName>
</protein>
<dbReference type="PANTHER" id="PTHR44281">
    <property type="entry name" value="SPINDLE ASSEMBLY ABNORMAL PROTEIN 6 HOMOLOG"/>
    <property type="match status" value="1"/>
</dbReference>
<dbReference type="PANTHER" id="PTHR44281:SF2">
    <property type="entry name" value="SPINDLE ASSEMBLY ABNORMAL PROTEIN 6 HOMOLOG"/>
    <property type="match status" value="1"/>
</dbReference>
<dbReference type="CDD" id="cd10142">
    <property type="entry name" value="HD_SAS6_N"/>
    <property type="match status" value="1"/>
</dbReference>
<evidence type="ECO:0000256" key="6">
    <source>
        <dbReference type="SAM" id="Coils"/>
    </source>
</evidence>
<dbReference type="EMBL" id="JADAQX010000169">
    <property type="protein sequence ID" value="KAF8821528.1"/>
    <property type="molecule type" value="Genomic_DNA"/>
</dbReference>
<feature type="coiled-coil region" evidence="6">
    <location>
        <begin position="504"/>
        <end position="566"/>
    </location>
</feature>
<proteinExistence type="predicted"/>
<dbReference type="Proteomes" id="UP000823046">
    <property type="component" value="Unassembled WGS sequence"/>
</dbReference>
<evidence type="ECO:0000256" key="1">
    <source>
        <dbReference type="ARBA" id="ARBA00004300"/>
    </source>
</evidence>
<evidence type="ECO:0000313" key="8">
    <source>
        <dbReference type="EMBL" id="KAF8821528.1"/>
    </source>
</evidence>
<keyword evidence="3 6" id="KW-0175">Coiled coil</keyword>
<dbReference type="InterPro" id="IPR032396">
    <property type="entry name" value="SAS-6_N"/>
</dbReference>
<evidence type="ECO:0000256" key="4">
    <source>
        <dbReference type="ARBA" id="ARBA00023212"/>
    </source>
</evidence>
<dbReference type="Gene3D" id="2.170.210.20">
    <property type="entry name" value="Spindle assembly abnormal protein 6, N-terminal domain"/>
    <property type="match status" value="1"/>
</dbReference>
<keyword evidence="9" id="KW-1185">Reference proteome</keyword>
<comment type="caution">
    <text evidence="8">The sequence shown here is derived from an EMBL/GenBank/DDBJ whole genome shotgun (WGS) entry which is preliminary data.</text>
</comment>
<keyword evidence="4" id="KW-0206">Cytoskeleton</keyword>